<evidence type="ECO:0000313" key="1">
    <source>
        <dbReference type="EMBL" id="EAR52747.1"/>
    </source>
</evidence>
<dbReference type="SUPFAM" id="SSF55073">
    <property type="entry name" value="Nucleotide cyclase"/>
    <property type="match status" value="1"/>
</dbReference>
<dbReference type="Proteomes" id="UP000003635">
    <property type="component" value="Unassembled WGS sequence"/>
</dbReference>
<organism evidence="1 2">
    <name type="scientific">Oceanicola granulosus (strain ATCC BAA-861 / DSM 15982 / KCTC 12143 / HTCC2516)</name>
    <dbReference type="NCBI Taxonomy" id="314256"/>
    <lineage>
        <taxon>Bacteria</taxon>
        <taxon>Pseudomonadati</taxon>
        <taxon>Pseudomonadota</taxon>
        <taxon>Alphaproteobacteria</taxon>
        <taxon>Rhodobacterales</taxon>
        <taxon>Roseobacteraceae</taxon>
        <taxon>Oceanicola</taxon>
    </lineage>
</organism>
<dbReference type="Gene3D" id="3.30.70.1230">
    <property type="entry name" value="Nucleotide cyclase"/>
    <property type="match status" value="1"/>
</dbReference>
<protein>
    <recommendedName>
        <fullName evidence="3">Guanylate cyclase domain-containing protein</fullName>
    </recommendedName>
</protein>
<name>Q2CJ53_OCEGH</name>
<dbReference type="RefSeq" id="WP_007253719.1">
    <property type="nucleotide sequence ID" value="NZ_CH724107.1"/>
</dbReference>
<evidence type="ECO:0000313" key="2">
    <source>
        <dbReference type="Proteomes" id="UP000003635"/>
    </source>
</evidence>
<dbReference type="EMBL" id="AAOT01000002">
    <property type="protein sequence ID" value="EAR52747.1"/>
    <property type="molecule type" value="Genomic_DNA"/>
</dbReference>
<comment type="caution">
    <text evidence="1">The sequence shown here is derived from an EMBL/GenBank/DDBJ whole genome shotgun (WGS) entry which is preliminary data.</text>
</comment>
<sequence>MSLHDDLTNAVDNVLGKKFSLRDGQNVPSSEDVTLANGAVKIEAAFLYADLAGSGRIAKICPWDTTAKIIRAYLDCAVRIIRAHNGAIRSFDGDRVMGVFAGDSKRTNATKSALKIQWATRHLIQKEARKRFKSVKDNDVKIQQACGVDVGVSRAVRAGIRNNNDLIWIGSPPSFAAKLSDLREYPYCTYISAGVYNRIADEAKLSKGVDMWEKRSTKFAGASEVCYRSSYWWKP</sequence>
<reference evidence="1 2" key="1">
    <citation type="journal article" date="2010" name="J. Bacteriol.">
        <title>Genome sequences of Oceanicola granulosus HTCC2516(T) and Oceanicola batsensis HTCC2597(TDelta).</title>
        <authorList>
            <person name="Thrash J.C."/>
            <person name="Cho J.C."/>
            <person name="Vergin K.L."/>
            <person name="Giovannoni S.J."/>
        </authorList>
    </citation>
    <scope>NUCLEOTIDE SEQUENCE [LARGE SCALE GENOMIC DNA]</scope>
    <source>
        <strain evidence="2">ATCC BAA-861 / DSM 15982 / KCTC 12143 / HTCC2516</strain>
    </source>
</reference>
<dbReference type="HOGENOM" id="CLU_100238_0_0_5"/>
<dbReference type="OrthoDB" id="9807521at2"/>
<accession>Q2CJ53</accession>
<proteinExistence type="predicted"/>
<keyword evidence="2" id="KW-1185">Reference proteome</keyword>
<dbReference type="InterPro" id="IPR029787">
    <property type="entry name" value="Nucleotide_cyclase"/>
</dbReference>
<dbReference type="eggNOG" id="COG2114">
    <property type="taxonomic scope" value="Bacteria"/>
</dbReference>
<gene>
    <name evidence="1" type="ORF">OG2516_00934</name>
</gene>
<dbReference type="STRING" id="314256.OG2516_00934"/>
<dbReference type="AlphaFoldDB" id="Q2CJ53"/>
<evidence type="ECO:0008006" key="3">
    <source>
        <dbReference type="Google" id="ProtNLM"/>
    </source>
</evidence>